<feature type="domain" description="AMP-dependent synthetase/ligase" evidence="2">
    <location>
        <begin position="36"/>
        <end position="111"/>
    </location>
</feature>
<dbReference type="Pfam" id="PF00501">
    <property type="entry name" value="AMP-binding"/>
    <property type="match status" value="1"/>
</dbReference>
<dbReference type="STRING" id="1230458.C484_07791"/>
<dbReference type="InterPro" id="IPR042099">
    <property type="entry name" value="ANL_N_sf"/>
</dbReference>
<dbReference type="Gene3D" id="3.40.50.12780">
    <property type="entry name" value="N-terminal domain of ligase-like"/>
    <property type="match status" value="1"/>
</dbReference>
<comment type="similarity">
    <text evidence="1">Belongs to the ATP-dependent AMP-binding enzyme family.</text>
</comment>
<evidence type="ECO:0000313" key="5">
    <source>
        <dbReference type="Proteomes" id="UP000011648"/>
    </source>
</evidence>
<dbReference type="PANTHER" id="PTHR24095:SF14">
    <property type="entry name" value="ACETYL-COENZYME A SYNTHETASE 1"/>
    <property type="match status" value="1"/>
</dbReference>
<reference evidence="4 5" key="1">
    <citation type="journal article" date="2014" name="PLoS Genet.">
        <title>Phylogenetically driven sequencing of extremely halophilic archaea reveals strategies for static and dynamic osmo-response.</title>
        <authorList>
            <person name="Becker E.A."/>
            <person name="Seitzer P.M."/>
            <person name="Tritt A."/>
            <person name="Larsen D."/>
            <person name="Krusor M."/>
            <person name="Yao A.I."/>
            <person name="Wu D."/>
            <person name="Madern D."/>
            <person name="Eisen J.A."/>
            <person name="Darling A.E."/>
            <person name="Facciotti M.T."/>
        </authorList>
    </citation>
    <scope>NUCLEOTIDE SEQUENCE [LARGE SCALE GENOMIC DNA]</scope>
    <source>
        <strain evidence="4 5">DSM 12281</strain>
    </source>
</reference>
<comment type="caution">
    <text evidence="4">The sequence shown here is derived from an EMBL/GenBank/DDBJ whole genome shotgun (WGS) entry which is preliminary data.</text>
</comment>
<proteinExistence type="inferred from homology"/>
<evidence type="ECO:0000313" key="4">
    <source>
        <dbReference type="EMBL" id="ELY93765.1"/>
    </source>
</evidence>
<evidence type="ECO:0000259" key="3">
    <source>
        <dbReference type="Pfam" id="PF16177"/>
    </source>
</evidence>
<organism evidence="4 5">
    <name type="scientific">Natrialba taiwanensis DSM 12281</name>
    <dbReference type="NCBI Taxonomy" id="1230458"/>
    <lineage>
        <taxon>Archaea</taxon>
        <taxon>Methanobacteriati</taxon>
        <taxon>Methanobacteriota</taxon>
        <taxon>Stenosarchaea group</taxon>
        <taxon>Halobacteria</taxon>
        <taxon>Halobacteriales</taxon>
        <taxon>Natrialbaceae</taxon>
        <taxon>Natrialba</taxon>
    </lineage>
</organism>
<dbReference type="Pfam" id="PF16177">
    <property type="entry name" value="ACAS_N"/>
    <property type="match status" value="1"/>
</dbReference>
<dbReference type="AlphaFoldDB" id="M0A4T9"/>
<dbReference type="InterPro" id="IPR000873">
    <property type="entry name" value="AMP-dep_synth/lig_dom"/>
</dbReference>
<name>M0A4T9_9EURY</name>
<dbReference type="GO" id="GO:0003987">
    <property type="term" value="F:acetate-CoA ligase activity"/>
    <property type="evidence" value="ECO:0007669"/>
    <property type="project" value="TreeGrafter"/>
</dbReference>
<dbReference type="PATRIC" id="fig|1230458.4.peg.1558"/>
<accession>M0A4T9</accession>
<keyword evidence="5" id="KW-1185">Reference proteome</keyword>
<dbReference type="EMBL" id="AOIL01000019">
    <property type="protein sequence ID" value="ELY93765.1"/>
    <property type="molecule type" value="Genomic_DNA"/>
</dbReference>
<dbReference type="PANTHER" id="PTHR24095">
    <property type="entry name" value="ACETYL-COENZYME A SYNTHETASE"/>
    <property type="match status" value="1"/>
</dbReference>
<keyword evidence="4" id="KW-0436">Ligase</keyword>
<sequence length="174" mass="19801">MLEWSDPYERIVDKENEPFYRWFVGGSLNAAENCIDRHLEERKNQVALRWEGKRGERRTYTYYDLYREVSAVAAALRELGVEEDDVVTIYLPKLPELPITMLACARIGALHNVSSRSTCRNSPSYRSRCSPVLVSVRSITSFSRGSPPTRSLNGCNVLTHTRSSHATVAPVRRP</sequence>
<feature type="domain" description="Acetyl-coenzyme A synthetase N-terminal" evidence="3">
    <location>
        <begin position="2"/>
        <end position="34"/>
    </location>
</feature>
<dbReference type="Proteomes" id="UP000011648">
    <property type="component" value="Unassembled WGS sequence"/>
</dbReference>
<dbReference type="InterPro" id="IPR032387">
    <property type="entry name" value="ACAS_N"/>
</dbReference>
<protein>
    <submittedName>
        <fullName evidence="4">AMP-dependent synthetase and ligase</fullName>
    </submittedName>
</protein>
<dbReference type="GO" id="GO:0006085">
    <property type="term" value="P:acetyl-CoA biosynthetic process"/>
    <property type="evidence" value="ECO:0007669"/>
    <property type="project" value="TreeGrafter"/>
</dbReference>
<evidence type="ECO:0000259" key="2">
    <source>
        <dbReference type="Pfam" id="PF00501"/>
    </source>
</evidence>
<evidence type="ECO:0000256" key="1">
    <source>
        <dbReference type="ARBA" id="ARBA00006432"/>
    </source>
</evidence>
<gene>
    <name evidence="4" type="ORF">C484_07791</name>
</gene>
<dbReference type="SUPFAM" id="SSF56801">
    <property type="entry name" value="Acetyl-CoA synthetase-like"/>
    <property type="match status" value="1"/>
</dbReference>